<dbReference type="PROSITE" id="PS01031">
    <property type="entry name" value="SHSP"/>
    <property type="match status" value="1"/>
</dbReference>
<evidence type="ECO:0000256" key="1">
    <source>
        <dbReference type="PROSITE-ProRule" id="PRU00285"/>
    </source>
</evidence>
<sequence length="143" mass="16962">MVMIPYEPFRHLEHWKRDFDRFFNEFPSFLRAENNLPRMDVYETEKEVVATCEIPGLEKKEDIHIDVNEDRLEIGGVFQGTTNVENEQMHRKERFSGRFQRLVTLPAHVKNEGVTASYKNGILEIHMPKAEPHAKKRIDIQFH</sequence>
<dbReference type="InterPro" id="IPR002068">
    <property type="entry name" value="A-crystallin/Hsp20_dom"/>
</dbReference>
<feature type="domain" description="CS" evidence="4">
    <location>
        <begin position="34"/>
        <end position="139"/>
    </location>
</feature>
<feature type="domain" description="SHSP" evidence="3">
    <location>
        <begin position="30"/>
        <end position="143"/>
    </location>
</feature>
<accession>A0ABU5ZLR1</accession>
<gene>
    <name evidence="5" type="ORF">VF724_17495</name>
</gene>
<dbReference type="RefSeq" id="WP_371755555.1">
    <property type="nucleotide sequence ID" value="NZ_JAYJLD010000035.1"/>
</dbReference>
<dbReference type="PANTHER" id="PTHR11527">
    <property type="entry name" value="HEAT-SHOCK PROTEIN 20 FAMILY MEMBER"/>
    <property type="match status" value="1"/>
</dbReference>
<evidence type="ECO:0000259" key="3">
    <source>
        <dbReference type="PROSITE" id="PS01031"/>
    </source>
</evidence>
<proteinExistence type="inferred from homology"/>
<dbReference type="PROSITE" id="PS51203">
    <property type="entry name" value="CS"/>
    <property type="match status" value="1"/>
</dbReference>
<dbReference type="Proteomes" id="UP001310386">
    <property type="component" value="Unassembled WGS sequence"/>
</dbReference>
<dbReference type="SUPFAM" id="SSF49764">
    <property type="entry name" value="HSP20-like chaperones"/>
    <property type="match status" value="1"/>
</dbReference>
<comment type="similarity">
    <text evidence="1 2">Belongs to the small heat shock protein (HSP20) family.</text>
</comment>
<dbReference type="EMBL" id="JAYJLD010000035">
    <property type="protein sequence ID" value="MEB3103430.1"/>
    <property type="molecule type" value="Genomic_DNA"/>
</dbReference>
<dbReference type="InterPro" id="IPR031107">
    <property type="entry name" value="Small_HSP"/>
</dbReference>
<organism evidence="5 6">
    <name type="scientific">Ferviditalea candida</name>
    <dbReference type="NCBI Taxonomy" id="3108399"/>
    <lineage>
        <taxon>Bacteria</taxon>
        <taxon>Bacillati</taxon>
        <taxon>Bacillota</taxon>
        <taxon>Bacilli</taxon>
        <taxon>Bacillales</taxon>
        <taxon>Paenibacillaceae</taxon>
        <taxon>Ferviditalea</taxon>
    </lineage>
</organism>
<evidence type="ECO:0000313" key="5">
    <source>
        <dbReference type="EMBL" id="MEB3103430.1"/>
    </source>
</evidence>
<dbReference type="InterPro" id="IPR008978">
    <property type="entry name" value="HSP20-like_chaperone"/>
</dbReference>
<evidence type="ECO:0000259" key="4">
    <source>
        <dbReference type="PROSITE" id="PS51203"/>
    </source>
</evidence>
<reference evidence="5" key="1">
    <citation type="submission" date="2023-12" db="EMBL/GenBank/DDBJ databases">
        <title>Fervidustalea candida gen. nov., sp. nov., a novel member of the family Paenibacillaceae isolated from a geothermal area.</title>
        <authorList>
            <person name="Li W.-J."/>
            <person name="Jiao J.-Y."/>
            <person name="Chen Y."/>
        </authorList>
    </citation>
    <scope>NUCLEOTIDE SEQUENCE</scope>
    <source>
        <strain evidence="5">SYSU GA230002</strain>
    </source>
</reference>
<dbReference type="InterPro" id="IPR007052">
    <property type="entry name" value="CS_dom"/>
</dbReference>
<evidence type="ECO:0000313" key="6">
    <source>
        <dbReference type="Proteomes" id="UP001310386"/>
    </source>
</evidence>
<dbReference type="CDD" id="cd06464">
    <property type="entry name" value="ACD_sHsps-like"/>
    <property type="match status" value="1"/>
</dbReference>
<evidence type="ECO:0000256" key="2">
    <source>
        <dbReference type="RuleBase" id="RU003616"/>
    </source>
</evidence>
<comment type="caution">
    <text evidence="5">The sequence shown here is derived from an EMBL/GenBank/DDBJ whole genome shotgun (WGS) entry which is preliminary data.</text>
</comment>
<name>A0ABU5ZLR1_9BACL</name>
<keyword evidence="6" id="KW-1185">Reference proteome</keyword>
<dbReference type="Pfam" id="PF00011">
    <property type="entry name" value="HSP20"/>
    <property type="match status" value="1"/>
</dbReference>
<dbReference type="Gene3D" id="2.60.40.790">
    <property type="match status" value="1"/>
</dbReference>
<protein>
    <submittedName>
        <fullName evidence="5">Hsp20/alpha crystallin family protein</fullName>
    </submittedName>
</protein>